<gene>
    <name evidence="2" type="ORF">RUMOBE_00149</name>
</gene>
<protein>
    <submittedName>
        <fullName evidence="2">Uncharacterized protein</fullName>
    </submittedName>
</protein>
<keyword evidence="1" id="KW-1133">Transmembrane helix</keyword>
<dbReference type="EMBL" id="AAVO02000001">
    <property type="protein sequence ID" value="EDM89026.1"/>
    <property type="molecule type" value="Genomic_DNA"/>
</dbReference>
<comment type="caution">
    <text evidence="2">The sequence shown here is derived from an EMBL/GenBank/DDBJ whole genome shotgun (WGS) entry which is preliminary data.</text>
</comment>
<evidence type="ECO:0000256" key="1">
    <source>
        <dbReference type="SAM" id="Phobius"/>
    </source>
</evidence>
<dbReference type="AlphaFoldDB" id="A5ZMD3"/>
<name>A5ZMD3_9FIRM</name>
<evidence type="ECO:0000313" key="3">
    <source>
        <dbReference type="Proteomes" id="UP000006002"/>
    </source>
</evidence>
<accession>A5ZMD3</accession>
<dbReference type="HOGENOM" id="CLU_3395345_0_0_9"/>
<reference evidence="2 3" key="2">
    <citation type="submission" date="2007-04" db="EMBL/GenBank/DDBJ databases">
        <title>Draft genome sequence of Ruminococcus obeum (ATCC 29174).</title>
        <authorList>
            <person name="Sudarsanam P."/>
            <person name="Ley R."/>
            <person name="Guruge J."/>
            <person name="Turnbaugh P.J."/>
            <person name="Mahowald M."/>
            <person name="Liep D."/>
            <person name="Gordon J."/>
        </authorList>
    </citation>
    <scope>NUCLEOTIDE SEQUENCE [LARGE SCALE GENOMIC DNA]</scope>
    <source>
        <strain evidence="2 3">ATCC 29174</strain>
    </source>
</reference>
<keyword evidence="1" id="KW-0472">Membrane</keyword>
<sequence length="31" mass="3862">MYHKLYSSIISCFFVVTYFELMFSCYLFNYT</sequence>
<feature type="transmembrane region" description="Helical" evidence="1">
    <location>
        <begin position="6"/>
        <end position="28"/>
    </location>
</feature>
<evidence type="ECO:0000313" key="2">
    <source>
        <dbReference type="EMBL" id="EDM89026.1"/>
    </source>
</evidence>
<reference evidence="2 3" key="1">
    <citation type="submission" date="2007-03" db="EMBL/GenBank/DDBJ databases">
        <authorList>
            <person name="Fulton L."/>
            <person name="Clifton S."/>
            <person name="Fulton B."/>
            <person name="Xu J."/>
            <person name="Minx P."/>
            <person name="Pepin K.H."/>
            <person name="Johnson M."/>
            <person name="Thiruvilangam P."/>
            <person name="Bhonagiri V."/>
            <person name="Nash W.E."/>
            <person name="Mardis E.R."/>
            <person name="Wilson R.K."/>
        </authorList>
    </citation>
    <scope>NUCLEOTIDE SEQUENCE [LARGE SCALE GENOMIC DNA]</scope>
    <source>
        <strain evidence="2 3">ATCC 29174</strain>
    </source>
</reference>
<keyword evidence="1" id="KW-0812">Transmembrane</keyword>
<organism evidence="2 3">
    <name type="scientific">Blautia obeum ATCC 29174</name>
    <dbReference type="NCBI Taxonomy" id="411459"/>
    <lineage>
        <taxon>Bacteria</taxon>
        <taxon>Bacillati</taxon>
        <taxon>Bacillota</taxon>
        <taxon>Clostridia</taxon>
        <taxon>Lachnospirales</taxon>
        <taxon>Lachnospiraceae</taxon>
        <taxon>Blautia</taxon>
    </lineage>
</organism>
<dbReference type="Proteomes" id="UP000006002">
    <property type="component" value="Unassembled WGS sequence"/>
</dbReference>
<proteinExistence type="predicted"/>